<dbReference type="AlphaFoldDB" id="A0A9Q0JFT0"/>
<dbReference type="SMART" id="SM00054">
    <property type="entry name" value="EFh"/>
    <property type="match status" value="2"/>
</dbReference>
<dbReference type="CDD" id="cd00051">
    <property type="entry name" value="EFh"/>
    <property type="match status" value="1"/>
</dbReference>
<dbReference type="Pfam" id="PF13499">
    <property type="entry name" value="EF-hand_7"/>
    <property type="match status" value="1"/>
</dbReference>
<keyword evidence="3" id="KW-0106">Calcium</keyword>
<feature type="domain" description="EF-hand" evidence="4">
    <location>
        <begin position="136"/>
        <end position="170"/>
    </location>
</feature>
<feature type="domain" description="EF-hand" evidence="4">
    <location>
        <begin position="99"/>
        <end position="134"/>
    </location>
</feature>
<keyword evidence="1" id="KW-0479">Metal-binding</keyword>
<dbReference type="InterPro" id="IPR011992">
    <property type="entry name" value="EF-hand-dom_pair"/>
</dbReference>
<keyword evidence="2" id="KW-0677">Repeat</keyword>
<evidence type="ECO:0000259" key="4">
    <source>
        <dbReference type="PROSITE" id="PS50222"/>
    </source>
</evidence>
<dbReference type="Gene3D" id="1.10.238.10">
    <property type="entry name" value="EF-hand"/>
    <property type="match status" value="1"/>
</dbReference>
<evidence type="ECO:0000313" key="5">
    <source>
        <dbReference type="EMBL" id="KAJ4841036.1"/>
    </source>
</evidence>
<comment type="caution">
    <text evidence="5">The sequence shown here is derived from an EMBL/GenBank/DDBJ whole genome shotgun (WGS) entry which is preliminary data.</text>
</comment>
<dbReference type="Proteomes" id="UP001141552">
    <property type="component" value="Unassembled WGS sequence"/>
</dbReference>
<evidence type="ECO:0000256" key="3">
    <source>
        <dbReference type="ARBA" id="ARBA00022837"/>
    </source>
</evidence>
<dbReference type="InterPro" id="IPR002048">
    <property type="entry name" value="EF_hand_dom"/>
</dbReference>
<evidence type="ECO:0000256" key="2">
    <source>
        <dbReference type="ARBA" id="ARBA00022737"/>
    </source>
</evidence>
<dbReference type="SUPFAM" id="SSF47473">
    <property type="entry name" value="EF-hand"/>
    <property type="match status" value="1"/>
</dbReference>
<evidence type="ECO:0000313" key="6">
    <source>
        <dbReference type="Proteomes" id="UP001141552"/>
    </source>
</evidence>
<keyword evidence="6" id="KW-1185">Reference proteome</keyword>
<dbReference type="FunFam" id="1.10.238.10:FF:000001">
    <property type="entry name" value="Calmodulin 1"/>
    <property type="match status" value="1"/>
</dbReference>
<dbReference type="PANTHER" id="PTHR10891">
    <property type="entry name" value="EF-HAND CALCIUM-BINDING DOMAIN CONTAINING PROTEIN"/>
    <property type="match status" value="1"/>
</dbReference>
<dbReference type="InterPro" id="IPR018247">
    <property type="entry name" value="EF_Hand_1_Ca_BS"/>
</dbReference>
<gene>
    <name evidence="5" type="ORF">Tsubulata_009372</name>
</gene>
<name>A0A9Q0JFT0_9ROSI</name>
<evidence type="ECO:0000256" key="1">
    <source>
        <dbReference type="ARBA" id="ARBA00022723"/>
    </source>
</evidence>
<dbReference type="PROSITE" id="PS00018">
    <property type="entry name" value="EF_HAND_1"/>
    <property type="match status" value="2"/>
</dbReference>
<proteinExistence type="predicted"/>
<dbReference type="InterPro" id="IPR039647">
    <property type="entry name" value="EF_hand_pair_protein_CML-like"/>
</dbReference>
<dbReference type="GO" id="GO:0005509">
    <property type="term" value="F:calcium ion binding"/>
    <property type="evidence" value="ECO:0007669"/>
    <property type="project" value="InterPro"/>
</dbReference>
<sequence>MWRIWGKTNSSKAEAPVRKQCIRRNVDEKPPQEVEIMTQKSVPEKTCSDQNLEEEELTIAEVTAVMSKLGTLYDPEGDIKFQERLTTKDIASLFEEQEPSLQELKDAFGIFDENKDGFIDAKELRKVVCTLCLTEASDADCNRMIRAYDDNGDGLIDFNEFVRLVAKSFS</sequence>
<dbReference type="PROSITE" id="PS50222">
    <property type="entry name" value="EF_HAND_2"/>
    <property type="match status" value="2"/>
</dbReference>
<organism evidence="5 6">
    <name type="scientific">Turnera subulata</name>
    <dbReference type="NCBI Taxonomy" id="218843"/>
    <lineage>
        <taxon>Eukaryota</taxon>
        <taxon>Viridiplantae</taxon>
        <taxon>Streptophyta</taxon>
        <taxon>Embryophyta</taxon>
        <taxon>Tracheophyta</taxon>
        <taxon>Spermatophyta</taxon>
        <taxon>Magnoliopsida</taxon>
        <taxon>eudicotyledons</taxon>
        <taxon>Gunneridae</taxon>
        <taxon>Pentapetalae</taxon>
        <taxon>rosids</taxon>
        <taxon>fabids</taxon>
        <taxon>Malpighiales</taxon>
        <taxon>Passifloraceae</taxon>
        <taxon>Turnera</taxon>
    </lineage>
</organism>
<dbReference type="EMBL" id="JAKUCV010002898">
    <property type="protein sequence ID" value="KAJ4841036.1"/>
    <property type="molecule type" value="Genomic_DNA"/>
</dbReference>
<accession>A0A9Q0JFT0</accession>
<protein>
    <recommendedName>
        <fullName evidence="4">EF-hand domain-containing protein</fullName>
    </recommendedName>
</protein>
<dbReference type="OrthoDB" id="850911at2759"/>
<reference evidence="5" key="1">
    <citation type="submission" date="2022-02" db="EMBL/GenBank/DDBJ databases">
        <authorList>
            <person name="Henning P.M."/>
            <person name="McCubbin A.G."/>
            <person name="Shore J.S."/>
        </authorList>
    </citation>
    <scope>NUCLEOTIDE SEQUENCE</scope>
    <source>
        <strain evidence="5">F60SS</strain>
        <tissue evidence="5">Leaves</tissue>
    </source>
</reference>
<reference evidence="5" key="2">
    <citation type="journal article" date="2023" name="Plants (Basel)">
        <title>Annotation of the Turnera subulata (Passifloraceae) Draft Genome Reveals the S-Locus Evolved after the Divergence of Turneroideae from Passifloroideae in a Stepwise Manner.</title>
        <authorList>
            <person name="Henning P.M."/>
            <person name="Roalson E.H."/>
            <person name="Mir W."/>
            <person name="McCubbin A.G."/>
            <person name="Shore J.S."/>
        </authorList>
    </citation>
    <scope>NUCLEOTIDE SEQUENCE</scope>
    <source>
        <strain evidence="5">F60SS</strain>
    </source>
</reference>